<sequence length="63" mass="5897">MDALLLESSAIGLILGLLLGLTGAGGSLVALPLLLSLHLPLHDAIGVSLGAVALSAAQGGGGG</sequence>
<proteinExistence type="predicted"/>
<reference evidence="2 3" key="1">
    <citation type="submission" date="2020-11" db="EMBL/GenBank/DDBJ databases">
        <title>Enhanced detection system for hospital associated transmission using whole genome sequencing surveillance.</title>
        <authorList>
            <person name="Harrison L.H."/>
            <person name="Van Tyne D."/>
            <person name="Marsh J.W."/>
            <person name="Griffith M.P."/>
            <person name="Snyder D.J."/>
            <person name="Cooper V.S."/>
            <person name="Mustapha M."/>
        </authorList>
    </citation>
    <scope>NUCLEOTIDE SEQUENCE [LARGE SCALE GENOMIC DNA]</scope>
    <source>
        <strain evidence="2 3">PSA00705</strain>
    </source>
</reference>
<accession>A0ABS0KVD5</accession>
<keyword evidence="1" id="KW-0472">Membrane</keyword>
<evidence type="ECO:0000313" key="2">
    <source>
        <dbReference type="EMBL" id="MBG6292042.1"/>
    </source>
</evidence>
<protein>
    <submittedName>
        <fullName evidence="2">Sulfite exporter TauE/SafE family protein</fullName>
    </submittedName>
</protein>
<comment type="caution">
    <text evidence="2">The sequence shown here is derived from an EMBL/GenBank/DDBJ whole genome shotgun (WGS) entry which is preliminary data.</text>
</comment>
<feature type="non-terminal residue" evidence="2">
    <location>
        <position position="63"/>
    </location>
</feature>
<dbReference type="Proteomes" id="UP000608450">
    <property type="component" value="Unassembled WGS sequence"/>
</dbReference>
<keyword evidence="1" id="KW-1133">Transmembrane helix</keyword>
<dbReference type="EMBL" id="JADTFC010000179">
    <property type="protein sequence ID" value="MBG6292042.1"/>
    <property type="molecule type" value="Genomic_DNA"/>
</dbReference>
<keyword evidence="3" id="KW-1185">Reference proteome</keyword>
<organism evidence="2 3">
    <name type="scientific">Pseudomonas nitroreducens</name>
    <dbReference type="NCBI Taxonomy" id="46680"/>
    <lineage>
        <taxon>Bacteria</taxon>
        <taxon>Pseudomonadati</taxon>
        <taxon>Pseudomonadota</taxon>
        <taxon>Gammaproteobacteria</taxon>
        <taxon>Pseudomonadales</taxon>
        <taxon>Pseudomonadaceae</taxon>
        <taxon>Pseudomonas</taxon>
    </lineage>
</organism>
<name>A0ABS0KVD5_PSENT</name>
<keyword evidence="1" id="KW-0812">Transmembrane</keyword>
<evidence type="ECO:0000256" key="1">
    <source>
        <dbReference type="SAM" id="Phobius"/>
    </source>
</evidence>
<evidence type="ECO:0000313" key="3">
    <source>
        <dbReference type="Proteomes" id="UP000608450"/>
    </source>
</evidence>
<feature type="transmembrane region" description="Helical" evidence="1">
    <location>
        <begin position="12"/>
        <end position="35"/>
    </location>
</feature>
<gene>
    <name evidence="2" type="ORF">I5I61_31715</name>
</gene>